<proteinExistence type="predicted"/>
<gene>
    <name evidence="1" type="ORF">RhiirA4_462815</name>
</gene>
<dbReference type="SUPFAM" id="SSF52047">
    <property type="entry name" value="RNI-like"/>
    <property type="match status" value="1"/>
</dbReference>
<accession>A0A2I1GLR7</accession>
<reference evidence="1 2" key="1">
    <citation type="submission" date="2015-10" db="EMBL/GenBank/DDBJ databases">
        <title>Genome analyses suggest a sexual origin of heterokaryosis in a supposedly ancient asexual fungus.</title>
        <authorList>
            <person name="Ropars J."/>
            <person name="Sedzielewska K."/>
            <person name="Noel J."/>
            <person name="Charron P."/>
            <person name="Farinelli L."/>
            <person name="Marton T."/>
            <person name="Kruger M."/>
            <person name="Pelin A."/>
            <person name="Brachmann A."/>
            <person name="Corradi N."/>
        </authorList>
    </citation>
    <scope>NUCLEOTIDE SEQUENCE [LARGE SCALE GENOMIC DNA]</scope>
    <source>
        <strain evidence="1 2">A4</strain>
    </source>
</reference>
<dbReference type="VEuPathDB" id="FungiDB:RhiirA1_474080"/>
<evidence type="ECO:0008006" key="3">
    <source>
        <dbReference type="Google" id="ProtNLM"/>
    </source>
</evidence>
<dbReference type="VEuPathDB" id="FungiDB:FUN_015969"/>
<protein>
    <recommendedName>
        <fullName evidence="3">F-box domain-containing protein</fullName>
    </recommendedName>
</protein>
<dbReference type="EMBL" id="LLXI01000557">
    <property type="protein sequence ID" value="PKY47571.1"/>
    <property type="molecule type" value="Genomic_DNA"/>
</dbReference>
<comment type="caution">
    <text evidence="1">The sequence shown here is derived from an EMBL/GenBank/DDBJ whole genome shotgun (WGS) entry which is preliminary data.</text>
</comment>
<sequence>MILNQDCLTLIIEKLYENKHNSLFSCLLVNRIWCRIVIPIIWKDPCNIYDEIFHFYNNDQRNLIIQEIYKIFMIKCSNIKFLDIIGILQPFYKYPEEEIKISKIQELQCKSNDNPLLFNKLTQICKFIQKFIIIYTNSNIELTKLIESQLKVKYIKIFYMIEDDDILIYQAIMKHSTTINYLDLTIENNLNFINILLPKLINLKKLILHGSLFYRLDLDKQFISSFYPKLQILQLCSISFSIIIKIIQNTEGNLQIIWLGSNKFENVDQNGQLIRTISQHCPNLKYLKIFLKDYYLEDFKQLLINCSLLEGIVIYTDNQYLNYCELDYCKFEIKSLNSFLNNWRNRRSLCLYSVNTEYNNNIDKFNDMIELYKKEGIIKKFKPDKNYNFMNDYKGII</sequence>
<dbReference type="VEuPathDB" id="FungiDB:RhiirFUN_013971"/>
<evidence type="ECO:0000313" key="2">
    <source>
        <dbReference type="Proteomes" id="UP000234323"/>
    </source>
</evidence>
<dbReference type="VEuPathDB" id="FungiDB:FUN_007686"/>
<dbReference type="AlphaFoldDB" id="A0A2I1GLR7"/>
<organism evidence="1 2">
    <name type="scientific">Rhizophagus irregularis</name>
    <dbReference type="NCBI Taxonomy" id="588596"/>
    <lineage>
        <taxon>Eukaryota</taxon>
        <taxon>Fungi</taxon>
        <taxon>Fungi incertae sedis</taxon>
        <taxon>Mucoromycota</taxon>
        <taxon>Glomeromycotina</taxon>
        <taxon>Glomeromycetes</taxon>
        <taxon>Glomerales</taxon>
        <taxon>Glomeraceae</taxon>
        <taxon>Rhizophagus</taxon>
    </lineage>
</organism>
<dbReference type="Gene3D" id="3.80.10.10">
    <property type="entry name" value="Ribonuclease Inhibitor"/>
    <property type="match status" value="1"/>
</dbReference>
<keyword evidence="2" id="KW-1185">Reference proteome</keyword>
<dbReference type="Proteomes" id="UP000234323">
    <property type="component" value="Unassembled WGS sequence"/>
</dbReference>
<evidence type="ECO:0000313" key="1">
    <source>
        <dbReference type="EMBL" id="PKY47571.1"/>
    </source>
</evidence>
<dbReference type="VEuPathDB" id="FungiDB:RhiirA1_469172"/>
<dbReference type="InterPro" id="IPR032675">
    <property type="entry name" value="LRR_dom_sf"/>
</dbReference>
<name>A0A2I1GLR7_9GLOM</name>